<dbReference type="AlphaFoldDB" id="A0A0F9E397"/>
<evidence type="ECO:0000256" key="1">
    <source>
        <dbReference type="ARBA" id="ARBA00022741"/>
    </source>
</evidence>
<organism evidence="4">
    <name type="scientific">marine sediment metagenome</name>
    <dbReference type="NCBI Taxonomy" id="412755"/>
    <lineage>
        <taxon>unclassified sequences</taxon>
        <taxon>metagenomes</taxon>
        <taxon>ecological metagenomes</taxon>
    </lineage>
</organism>
<keyword evidence="1" id="KW-0547">Nucleotide-binding</keyword>
<keyword evidence="3" id="KW-0238">DNA-binding</keyword>
<dbReference type="Gene3D" id="3.40.50.300">
    <property type="entry name" value="P-loop containing nucleotide triphosphate hydrolases"/>
    <property type="match status" value="1"/>
</dbReference>
<evidence type="ECO:0000256" key="3">
    <source>
        <dbReference type="ARBA" id="ARBA00023125"/>
    </source>
</evidence>
<dbReference type="PANTHER" id="PTHR30580:SF0">
    <property type="entry name" value="PRIMOSOMAL PROTEIN N"/>
    <property type="match status" value="1"/>
</dbReference>
<dbReference type="GO" id="GO:0003677">
    <property type="term" value="F:DNA binding"/>
    <property type="evidence" value="ECO:0007669"/>
    <property type="project" value="UniProtKB-KW"/>
</dbReference>
<reference evidence="4" key="1">
    <citation type="journal article" date="2015" name="Nature">
        <title>Complex archaea that bridge the gap between prokaryotes and eukaryotes.</title>
        <authorList>
            <person name="Spang A."/>
            <person name="Saw J.H."/>
            <person name="Jorgensen S.L."/>
            <person name="Zaremba-Niedzwiedzka K."/>
            <person name="Martijn J."/>
            <person name="Lind A.E."/>
            <person name="van Eijk R."/>
            <person name="Schleper C."/>
            <person name="Guy L."/>
            <person name="Ettema T.J."/>
        </authorList>
    </citation>
    <scope>NUCLEOTIDE SEQUENCE</scope>
</reference>
<dbReference type="InterPro" id="IPR027417">
    <property type="entry name" value="P-loop_NTPase"/>
</dbReference>
<evidence type="ECO:0000313" key="4">
    <source>
        <dbReference type="EMBL" id="KKL18548.1"/>
    </source>
</evidence>
<name>A0A0F9E397_9ZZZZ</name>
<gene>
    <name evidence="4" type="ORF">LCGC14_2474440</name>
</gene>
<dbReference type="EMBL" id="LAZR01038826">
    <property type="protein sequence ID" value="KKL18548.1"/>
    <property type="molecule type" value="Genomic_DNA"/>
</dbReference>
<keyword evidence="2" id="KW-0067">ATP-binding</keyword>
<dbReference type="GO" id="GO:0005524">
    <property type="term" value="F:ATP binding"/>
    <property type="evidence" value="ECO:0007669"/>
    <property type="project" value="UniProtKB-KW"/>
</dbReference>
<protein>
    <submittedName>
        <fullName evidence="4">Uncharacterized protein</fullName>
    </submittedName>
</protein>
<dbReference type="GO" id="GO:0043138">
    <property type="term" value="F:3'-5' DNA helicase activity"/>
    <property type="evidence" value="ECO:0007669"/>
    <property type="project" value="TreeGrafter"/>
</dbReference>
<dbReference type="PANTHER" id="PTHR30580">
    <property type="entry name" value="PRIMOSOMAL PROTEIN N"/>
    <property type="match status" value="1"/>
</dbReference>
<sequence length="51" mass="5481">MAVLHSGLTDAQRAFYYQQIAGGHATVIGPRSAVFAPTRSLGLIVVDEEHE</sequence>
<dbReference type="GO" id="GO:0006302">
    <property type="term" value="P:double-strand break repair"/>
    <property type="evidence" value="ECO:0007669"/>
    <property type="project" value="TreeGrafter"/>
</dbReference>
<feature type="non-terminal residue" evidence="4">
    <location>
        <position position="51"/>
    </location>
</feature>
<comment type="caution">
    <text evidence="4">The sequence shown here is derived from an EMBL/GenBank/DDBJ whole genome shotgun (WGS) entry which is preliminary data.</text>
</comment>
<dbReference type="GO" id="GO:0006270">
    <property type="term" value="P:DNA replication initiation"/>
    <property type="evidence" value="ECO:0007669"/>
    <property type="project" value="TreeGrafter"/>
</dbReference>
<accession>A0A0F9E397</accession>
<evidence type="ECO:0000256" key="2">
    <source>
        <dbReference type="ARBA" id="ARBA00022840"/>
    </source>
</evidence>
<proteinExistence type="predicted"/>
<dbReference type="GO" id="GO:0006310">
    <property type="term" value="P:DNA recombination"/>
    <property type="evidence" value="ECO:0007669"/>
    <property type="project" value="TreeGrafter"/>
</dbReference>